<protein>
    <recommendedName>
        <fullName evidence="6">PHD-type domain-containing protein</fullName>
    </recommendedName>
</protein>
<gene>
    <name evidence="3" type="ORF">URODEC1_LOCUS27147</name>
    <name evidence="4" type="ORF">URODEC1_LOCUS32245</name>
</gene>
<dbReference type="Proteomes" id="UP001497457">
    <property type="component" value="Chromosome 16b"/>
</dbReference>
<evidence type="ECO:0000313" key="5">
    <source>
        <dbReference type="Proteomes" id="UP001497457"/>
    </source>
</evidence>
<dbReference type="EMBL" id="OZ075126">
    <property type="protein sequence ID" value="CAL4939993.1"/>
    <property type="molecule type" value="Genomic_DNA"/>
</dbReference>
<evidence type="ECO:0008006" key="6">
    <source>
        <dbReference type="Google" id="ProtNLM"/>
    </source>
</evidence>
<dbReference type="Proteomes" id="UP001497457">
    <property type="component" value="Chromosome 15b"/>
</dbReference>
<evidence type="ECO:0000256" key="1">
    <source>
        <dbReference type="ARBA" id="ARBA00022771"/>
    </source>
</evidence>
<keyword evidence="1" id="KW-0863">Zinc-finger</keyword>
<reference evidence="3 5" key="2">
    <citation type="submission" date="2024-10" db="EMBL/GenBank/DDBJ databases">
        <authorList>
            <person name="Ryan C."/>
        </authorList>
    </citation>
    <scope>NUCLEOTIDE SEQUENCE [LARGE SCALE GENOMIC DNA]</scope>
</reference>
<keyword evidence="1" id="KW-0479">Metal-binding</keyword>
<evidence type="ECO:0000313" key="4">
    <source>
        <dbReference type="EMBL" id="CAL4939993.1"/>
    </source>
</evidence>
<keyword evidence="5" id="KW-1185">Reference proteome</keyword>
<dbReference type="Gene3D" id="3.30.40.10">
    <property type="entry name" value="Zinc/RING finger domain, C3HC4 (zinc finger)"/>
    <property type="match status" value="1"/>
</dbReference>
<dbReference type="EMBL" id="OZ075125">
    <property type="protein sequence ID" value="CAL4931609.1"/>
    <property type="molecule type" value="Genomic_DNA"/>
</dbReference>
<evidence type="ECO:0000313" key="3">
    <source>
        <dbReference type="EMBL" id="CAL4931609.1"/>
    </source>
</evidence>
<dbReference type="SUPFAM" id="SSF57903">
    <property type="entry name" value="FYVE/PHD zinc finger"/>
    <property type="match status" value="1"/>
</dbReference>
<evidence type="ECO:0000256" key="2">
    <source>
        <dbReference type="ARBA" id="ARBA00022833"/>
    </source>
</evidence>
<organism evidence="3 5">
    <name type="scientific">Urochloa decumbens</name>
    <dbReference type="NCBI Taxonomy" id="240449"/>
    <lineage>
        <taxon>Eukaryota</taxon>
        <taxon>Viridiplantae</taxon>
        <taxon>Streptophyta</taxon>
        <taxon>Embryophyta</taxon>
        <taxon>Tracheophyta</taxon>
        <taxon>Spermatophyta</taxon>
        <taxon>Magnoliopsida</taxon>
        <taxon>Liliopsida</taxon>
        <taxon>Poales</taxon>
        <taxon>Poaceae</taxon>
        <taxon>PACMAD clade</taxon>
        <taxon>Panicoideae</taxon>
        <taxon>Panicodae</taxon>
        <taxon>Paniceae</taxon>
        <taxon>Melinidinae</taxon>
        <taxon>Urochloa</taxon>
    </lineage>
</organism>
<dbReference type="InterPro" id="IPR011011">
    <property type="entry name" value="Znf_FYVE_PHD"/>
</dbReference>
<name>A0ABC8XS67_9POAL</name>
<sequence>MAGDPSVAGLVEDDAISVIMEGEVVCEICGSGSAPHLIANCARCNAHEHWYCMRVLTFLIPHIWFCSRCQRNANRAPRS</sequence>
<dbReference type="InterPro" id="IPR013083">
    <property type="entry name" value="Znf_RING/FYVE/PHD"/>
</dbReference>
<accession>A0ABC8XS67</accession>
<proteinExistence type="predicted"/>
<dbReference type="GO" id="GO:0008270">
    <property type="term" value="F:zinc ion binding"/>
    <property type="evidence" value="ECO:0007669"/>
    <property type="project" value="UniProtKB-KW"/>
</dbReference>
<reference evidence="5" key="1">
    <citation type="submission" date="2024-06" db="EMBL/GenBank/DDBJ databases">
        <authorList>
            <person name="Ryan C."/>
        </authorList>
    </citation>
    <scope>NUCLEOTIDE SEQUENCE [LARGE SCALE GENOMIC DNA]</scope>
</reference>
<dbReference type="AlphaFoldDB" id="A0ABC8XS67"/>
<keyword evidence="2" id="KW-0862">Zinc</keyword>